<feature type="domain" description="Prepilin peptidase A24 N-terminal" evidence="9">
    <location>
        <begin position="2"/>
        <end position="58"/>
    </location>
</feature>
<dbReference type="Proteomes" id="UP000288388">
    <property type="component" value="Unassembled WGS sequence"/>
</dbReference>
<dbReference type="PANTHER" id="PTHR30487:SF0">
    <property type="entry name" value="PREPILIN LEADER PEPTIDASE_N-METHYLTRANSFERASE-RELATED"/>
    <property type="match status" value="1"/>
</dbReference>
<gene>
    <name evidence="10" type="ORF">EK398_02880</name>
</gene>
<feature type="transmembrane region" description="Helical" evidence="7">
    <location>
        <begin position="66"/>
        <end position="82"/>
    </location>
</feature>
<evidence type="ECO:0000256" key="2">
    <source>
        <dbReference type="ARBA" id="ARBA00005801"/>
    </source>
</evidence>
<dbReference type="PANTHER" id="PTHR30487">
    <property type="entry name" value="TYPE 4 PREPILIN-LIKE PROTEINS LEADER PEPTIDE-PROCESSING ENZYME"/>
    <property type="match status" value="1"/>
</dbReference>
<sequence>MIYPPSHCDHCGHPLRAIELIPLLSALKQRFHCTHCQQRFSARSFWLELFCGILFVIFLQDLDWKSLWQVFWLLSSLVLAVIDWDHMIVEMRIFLGTGVILLISGAVLFHPHWFQPLIVCGVFFFSQKILPDSLGLGDLWVIGLWSFFLSWYELLQVLFIASLSGLIFFGYQTLRKKIPEQLPFLPFLFIGLLLFLLKNR</sequence>
<dbReference type="RefSeq" id="WP_102872060.1">
    <property type="nucleotide sequence ID" value="NZ_CAXOGR010000029.1"/>
</dbReference>
<dbReference type="AlphaFoldDB" id="A0A2N8Q085"/>
<feature type="transmembrane region" description="Helical" evidence="7">
    <location>
        <begin position="89"/>
        <end position="107"/>
    </location>
</feature>
<dbReference type="GO" id="GO:0004190">
    <property type="term" value="F:aspartic-type endopeptidase activity"/>
    <property type="evidence" value="ECO:0007669"/>
    <property type="project" value="InterPro"/>
</dbReference>
<keyword evidence="5 7" id="KW-1133">Transmembrane helix</keyword>
<dbReference type="InterPro" id="IPR010627">
    <property type="entry name" value="Prepilin_pept_A24_N"/>
</dbReference>
<comment type="similarity">
    <text evidence="2">Belongs to the peptidase A24 family.</text>
</comment>
<evidence type="ECO:0000256" key="4">
    <source>
        <dbReference type="ARBA" id="ARBA00022692"/>
    </source>
</evidence>
<dbReference type="EMBL" id="RYZS01000001">
    <property type="protein sequence ID" value="RVU93886.1"/>
    <property type="molecule type" value="Genomic_DNA"/>
</dbReference>
<organism evidence="10 11">
    <name type="scientific">Enterococcus avium</name>
    <name type="common">Streptococcus avium</name>
    <dbReference type="NCBI Taxonomy" id="33945"/>
    <lineage>
        <taxon>Bacteria</taxon>
        <taxon>Bacillati</taxon>
        <taxon>Bacillota</taxon>
        <taxon>Bacilli</taxon>
        <taxon>Lactobacillales</taxon>
        <taxon>Enterococcaceae</taxon>
        <taxon>Enterococcus</taxon>
    </lineage>
</organism>
<dbReference type="GO" id="GO:0005886">
    <property type="term" value="C:plasma membrane"/>
    <property type="evidence" value="ECO:0007669"/>
    <property type="project" value="UniProtKB-SubCell"/>
</dbReference>
<evidence type="ECO:0000256" key="5">
    <source>
        <dbReference type="ARBA" id="ARBA00022989"/>
    </source>
</evidence>
<evidence type="ECO:0000313" key="10">
    <source>
        <dbReference type="EMBL" id="RVU93886.1"/>
    </source>
</evidence>
<dbReference type="InterPro" id="IPR050882">
    <property type="entry name" value="Prepilin_peptidase/N-MTase"/>
</dbReference>
<dbReference type="Pfam" id="PF06750">
    <property type="entry name" value="A24_N_bact"/>
    <property type="match status" value="1"/>
</dbReference>
<evidence type="ECO:0000259" key="9">
    <source>
        <dbReference type="Pfam" id="PF06750"/>
    </source>
</evidence>
<evidence type="ECO:0000256" key="3">
    <source>
        <dbReference type="ARBA" id="ARBA00022475"/>
    </source>
</evidence>
<evidence type="ECO:0000256" key="6">
    <source>
        <dbReference type="ARBA" id="ARBA00023136"/>
    </source>
</evidence>
<feature type="transmembrane region" description="Helical" evidence="7">
    <location>
        <begin position="40"/>
        <end position="60"/>
    </location>
</feature>
<accession>A0A2N8Q085</accession>
<feature type="transmembrane region" description="Helical" evidence="7">
    <location>
        <begin position="142"/>
        <end position="169"/>
    </location>
</feature>
<feature type="transmembrane region" description="Helical" evidence="7">
    <location>
        <begin position="181"/>
        <end position="197"/>
    </location>
</feature>
<feature type="domain" description="Prepilin type IV endopeptidase peptidase" evidence="8">
    <location>
        <begin position="73"/>
        <end position="169"/>
    </location>
</feature>
<name>A0A2N8Q085_ENTAV</name>
<protein>
    <submittedName>
        <fullName evidence="10">Prepilin peptidase</fullName>
    </submittedName>
</protein>
<comment type="subcellular location">
    <subcellularLocation>
        <location evidence="1">Cell membrane</location>
        <topology evidence="1">Multi-pass membrane protein</topology>
    </subcellularLocation>
</comment>
<evidence type="ECO:0000256" key="7">
    <source>
        <dbReference type="SAM" id="Phobius"/>
    </source>
</evidence>
<dbReference type="InterPro" id="IPR000045">
    <property type="entry name" value="Prepilin_IV_endopep_pep"/>
</dbReference>
<keyword evidence="6 7" id="KW-0472">Membrane</keyword>
<dbReference type="Pfam" id="PF01478">
    <property type="entry name" value="Peptidase_A24"/>
    <property type="match status" value="1"/>
</dbReference>
<evidence type="ECO:0000259" key="8">
    <source>
        <dbReference type="Pfam" id="PF01478"/>
    </source>
</evidence>
<keyword evidence="4 7" id="KW-0812">Transmembrane</keyword>
<evidence type="ECO:0000313" key="11">
    <source>
        <dbReference type="Proteomes" id="UP000288388"/>
    </source>
</evidence>
<proteinExistence type="inferred from homology"/>
<evidence type="ECO:0000256" key="1">
    <source>
        <dbReference type="ARBA" id="ARBA00004651"/>
    </source>
</evidence>
<dbReference type="GO" id="GO:0006465">
    <property type="term" value="P:signal peptide processing"/>
    <property type="evidence" value="ECO:0007669"/>
    <property type="project" value="TreeGrafter"/>
</dbReference>
<reference evidence="10 11" key="1">
    <citation type="submission" date="2018-12" db="EMBL/GenBank/DDBJ databases">
        <title>A novel vanA-carrying plasmid in a clinical isolate of Enterococcus avium.</title>
        <authorList>
            <person name="Bernasconi O.J."/>
            <person name="Luzzaro F."/>
            <person name="Endimiani A."/>
        </authorList>
    </citation>
    <scope>NUCLEOTIDE SEQUENCE [LARGE SCALE GENOMIC DNA]</scope>
    <source>
        <strain evidence="10 11">LC0559/18</strain>
    </source>
</reference>
<keyword evidence="3" id="KW-1003">Cell membrane</keyword>
<comment type="caution">
    <text evidence="10">The sequence shown here is derived from an EMBL/GenBank/DDBJ whole genome shotgun (WGS) entry which is preliminary data.</text>
</comment>